<proteinExistence type="predicted"/>
<dbReference type="EMBL" id="ML769552">
    <property type="protein sequence ID" value="KAE9394309.1"/>
    <property type="molecule type" value="Genomic_DNA"/>
</dbReference>
<feature type="transmembrane region" description="Helical" evidence="2">
    <location>
        <begin position="136"/>
        <end position="155"/>
    </location>
</feature>
<organism evidence="3 4">
    <name type="scientific">Gymnopus androsaceus JB14</name>
    <dbReference type="NCBI Taxonomy" id="1447944"/>
    <lineage>
        <taxon>Eukaryota</taxon>
        <taxon>Fungi</taxon>
        <taxon>Dikarya</taxon>
        <taxon>Basidiomycota</taxon>
        <taxon>Agaricomycotina</taxon>
        <taxon>Agaricomycetes</taxon>
        <taxon>Agaricomycetidae</taxon>
        <taxon>Agaricales</taxon>
        <taxon>Marasmiineae</taxon>
        <taxon>Omphalotaceae</taxon>
        <taxon>Gymnopus</taxon>
    </lineage>
</organism>
<evidence type="ECO:0000256" key="2">
    <source>
        <dbReference type="SAM" id="Phobius"/>
    </source>
</evidence>
<protein>
    <submittedName>
        <fullName evidence="3">Uncharacterized protein</fullName>
    </submittedName>
</protein>
<dbReference type="AlphaFoldDB" id="A0A6A4H7V1"/>
<accession>A0A6A4H7V1</accession>
<keyword evidence="2" id="KW-1133">Transmembrane helix</keyword>
<evidence type="ECO:0000313" key="3">
    <source>
        <dbReference type="EMBL" id="KAE9394309.1"/>
    </source>
</evidence>
<feature type="region of interest" description="Disordered" evidence="1">
    <location>
        <begin position="1"/>
        <end position="29"/>
    </location>
</feature>
<keyword evidence="2" id="KW-0812">Transmembrane</keyword>
<dbReference type="Proteomes" id="UP000799118">
    <property type="component" value="Unassembled WGS sequence"/>
</dbReference>
<keyword evidence="4" id="KW-1185">Reference proteome</keyword>
<feature type="compositionally biased region" description="Acidic residues" evidence="1">
    <location>
        <begin position="1"/>
        <end position="10"/>
    </location>
</feature>
<evidence type="ECO:0000313" key="4">
    <source>
        <dbReference type="Proteomes" id="UP000799118"/>
    </source>
</evidence>
<gene>
    <name evidence="3" type="ORF">BT96DRAFT_998603</name>
</gene>
<keyword evidence="2" id="KW-0472">Membrane</keyword>
<reference evidence="3" key="1">
    <citation type="journal article" date="2019" name="Environ. Microbiol.">
        <title>Fungal ecological strategies reflected in gene transcription - a case study of two litter decomposers.</title>
        <authorList>
            <person name="Barbi F."/>
            <person name="Kohler A."/>
            <person name="Barry K."/>
            <person name="Baskaran P."/>
            <person name="Daum C."/>
            <person name="Fauchery L."/>
            <person name="Ihrmark K."/>
            <person name="Kuo A."/>
            <person name="LaButti K."/>
            <person name="Lipzen A."/>
            <person name="Morin E."/>
            <person name="Grigoriev I.V."/>
            <person name="Henrissat B."/>
            <person name="Lindahl B."/>
            <person name="Martin F."/>
        </authorList>
    </citation>
    <scope>NUCLEOTIDE SEQUENCE</scope>
    <source>
        <strain evidence="3">JB14</strain>
    </source>
</reference>
<sequence length="156" mass="15713">MKDQEADFMDTDNAGPEVPSRKDNTTTSTGEWATATLISAATGVPDLTLANTGFVATTVIGSVTYTVSTPSTTVVSTTTSYGASGAVTMLSISGSFGPDITLATSGFQTVIAGSTYTVAPSNAASSLRPLGFTSPILTGLLAMAMGTLLGGFVYFA</sequence>
<evidence type="ECO:0000256" key="1">
    <source>
        <dbReference type="SAM" id="MobiDB-lite"/>
    </source>
</evidence>
<name>A0A6A4H7V1_9AGAR</name>